<accession>A0ABT7URR1</accession>
<dbReference type="SUPFAM" id="SSF47413">
    <property type="entry name" value="lambda repressor-like DNA-binding domains"/>
    <property type="match status" value="1"/>
</dbReference>
<proteinExistence type="predicted"/>
<dbReference type="PROSITE" id="PS50943">
    <property type="entry name" value="HTH_CROC1"/>
    <property type="match status" value="1"/>
</dbReference>
<keyword evidence="1" id="KW-0238">DNA-binding</keyword>
<comment type="caution">
    <text evidence="3">The sequence shown here is derived from an EMBL/GenBank/DDBJ whole genome shotgun (WGS) entry which is preliminary data.</text>
</comment>
<keyword evidence="4" id="KW-1185">Reference proteome</keyword>
<evidence type="ECO:0000256" key="1">
    <source>
        <dbReference type="ARBA" id="ARBA00023125"/>
    </source>
</evidence>
<dbReference type="EMBL" id="JAUDCL010000009">
    <property type="protein sequence ID" value="MDM8200945.1"/>
    <property type="molecule type" value="Genomic_DNA"/>
</dbReference>
<reference evidence="3 4" key="1">
    <citation type="submission" date="2023-06" db="EMBL/GenBank/DDBJ databases">
        <title>Identification and characterization of horizontal gene transfer across gut microbiota members of farm animals based on homology search.</title>
        <authorList>
            <person name="Schwarzerova J."/>
            <person name="Nykrynova M."/>
            <person name="Jureckova K."/>
            <person name="Cejkova D."/>
            <person name="Rychlik I."/>
        </authorList>
    </citation>
    <scope>NUCLEOTIDE SEQUENCE [LARGE SCALE GENOMIC DNA]</scope>
    <source>
        <strain evidence="3 4">ET340</strain>
    </source>
</reference>
<evidence type="ECO:0000259" key="2">
    <source>
        <dbReference type="PROSITE" id="PS50943"/>
    </source>
</evidence>
<organism evidence="3 4">
    <name type="scientific">Allofournierella massiliensis</name>
    <dbReference type="NCBI Taxonomy" id="1650663"/>
    <lineage>
        <taxon>Bacteria</taxon>
        <taxon>Bacillati</taxon>
        <taxon>Bacillota</taxon>
        <taxon>Clostridia</taxon>
        <taxon>Eubacteriales</taxon>
        <taxon>Oscillospiraceae</taxon>
        <taxon>Allofournierella</taxon>
    </lineage>
</organism>
<sequence>MNLRIRDLREDADLTQTQVAQMLLCDQSLYSKYERGERELPLGLAIKLADFYHVSLDYLVGRSESKQ</sequence>
<dbReference type="InterPro" id="IPR001387">
    <property type="entry name" value="Cro/C1-type_HTH"/>
</dbReference>
<dbReference type="CDD" id="cd00093">
    <property type="entry name" value="HTH_XRE"/>
    <property type="match status" value="1"/>
</dbReference>
<dbReference type="PANTHER" id="PTHR46558">
    <property type="entry name" value="TRACRIPTIONAL REGULATORY PROTEIN-RELATED-RELATED"/>
    <property type="match status" value="1"/>
</dbReference>
<gene>
    <name evidence="3" type="ORF">QUW08_06515</name>
</gene>
<dbReference type="PANTHER" id="PTHR46558:SF11">
    <property type="entry name" value="HTH-TYPE TRANSCRIPTIONAL REGULATOR XRE"/>
    <property type="match status" value="1"/>
</dbReference>
<dbReference type="RefSeq" id="WP_087180130.1">
    <property type="nucleotide sequence ID" value="NZ_JAUDCL010000009.1"/>
</dbReference>
<feature type="domain" description="HTH cro/C1-type" evidence="2">
    <location>
        <begin position="5"/>
        <end position="59"/>
    </location>
</feature>
<dbReference type="Proteomes" id="UP001529380">
    <property type="component" value="Unassembled WGS sequence"/>
</dbReference>
<dbReference type="Gene3D" id="1.10.260.40">
    <property type="entry name" value="lambda repressor-like DNA-binding domains"/>
    <property type="match status" value="1"/>
</dbReference>
<evidence type="ECO:0000313" key="3">
    <source>
        <dbReference type="EMBL" id="MDM8200945.1"/>
    </source>
</evidence>
<dbReference type="Pfam" id="PF01381">
    <property type="entry name" value="HTH_3"/>
    <property type="match status" value="1"/>
</dbReference>
<evidence type="ECO:0000313" key="4">
    <source>
        <dbReference type="Proteomes" id="UP001529380"/>
    </source>
</evidence>
<name>A0ABT7URR1_9FIRM</name>
<protein>
    <submittedName>
        <fullName evidence="3">Helix-turn-helix transcriptional regulator</fullName>
    </submittedName>
</protein>
<dbReference type="InterPro" id="IPR010982">
    <property type="entry name" value="Lambda_DNA-bd_dom_sf"/>
</dbReference>
<dbReference type="SMART" id="SM00530">
    <property type="entry name" value="HTH_XRE"/>
    <property type="match status" value="1"/>
</dbReference>